<gene>
    <name evidence="2" type="ORF">EDC39_10193</name>
</gene>
<dbReference type="InterPro" id="IPR012902">
    <property type="entry name" value="N_methyl_site"/>
</dbReference>
<protein>
    <submittedName>
        <fullName evidence="2">Prepilin-type N-terminal cleavage/methylation domain-containing protein</fullName>
    </submittedName>
</protein>
<comment type="caution">
    <text evidence="2">The sequence shown here is derived from an EMBL/GenBank/DDBJ whole genome shotgun (WGS) entry which is preliminary data.</text>
</comment>
<dbReference type="Pfam" id="PF07963">
    <property type="entry name" value="N_methyl"/>
    <property type="match status" value="1"/>
</dbReference>
<dbReference type="RefSeq" id="WP_187426568.1">
    <property type="nucleotide sequence ID" value="NZ_VNIB01000001.1"/>
</dbReference>
<sequence>MRGRSEAGFTLIELLVVIGLMAILFGIAGGVMSDQFRRWSLRNAANRVLEDMRAAQMEAIKAGDYQSVPAATGEQFIQQNVFVVFDPAANSYRAELWVDDDGDGNPEATDNNGYPDAADSFTTLLENSLPNGFSFNSGPATTSACSGSSAINPVGSDDVTFSRPNYPPCNGKPCIRFDGRGKVSSVGNIYITDGRRTYAVNSLRPGFFRLCMSDGGNWR</sequence>
<dbReference type="EMBL" id="VNIB01000001">
    <property type="protein sequence ID" value="TYO99933.1"/>
    <property type="molecule type" value="Genomic_DNA"/>
</dbReference>
<dbReference type="SUPFAM" id="SSF54523">
    <property type="entry name" value="Pili subunits"/>
    <property type="match status" value="1"/>
</dbReference>
<keyword evidence="1" id="KW-1133">Transmembrane helix</keyword>
<dbReference type="InterPro" id="IPR045584">
    <property type="entry name" value="Pilin-like"/>
</dbReference>
<dbReference type="Gene3D" id="3.30.700.10">
    <property type="entry name" value="Glycoprotein, Type 4 Pilin"/>
    <property type="match status" value="1"/>
</dbReference>
<proteinExistence type="predicted"/>
<keyword evidence="3" id="KW-1185">Reference proteome</keyword>
<dbReference type="Proteomes" id="UP000324159">
    <property type="component" value="Unassembled WGS sequence"/>
</dbReference>
<reference evidence="2 3" key="1">
    <citation type="submission" date="2019-07" db="EMBL/GenBank/DDBJ databases">
        <title>Genomic Encyclopedia of Type Strains, Phase IV (KMG-IV): sequencing the most valuable type-strain genomes for metagenomic binning, comparative biology and taxonomic classification.</title>
        <authorList>
            <person name="Goeker M."/>
        </authorList>
    </citation>
    <scope>NUCLEOTIDE SEQUENCE [LARGE SCALE GENOMIC DNA]</scope>
    <source>
        <strain evidence="2 3">SS015</strain>
    </source>
</reference>
<accession>A0A5D3WNM1</accession>
<evidence type="ECO:0000256" key="1">
    <source>
        <dbReference type="SAM" id="Phobius"/>
    </source>
</evidence>
<organism evidence="2 3">
    <name type="scientific">Geothermobacter ehrlichii</name>
    <dbReference type="NCBI Taxonomy" id="213224"/>
    <lineage>
        <taxon>Bacteria</taxon>
        <taxon>Pseudomonadati</taxon>
        <taxon>Thermodesulfobacteriota</taxon>
        <taxon>Desulfuromonadia</taxon>
        <taxon>Desulfuromonadales</taxon>
        <taxon>Geothermobacteraceae</taxon>
        <taxon>Geothermobacter</taxon>
    </lineage>
</organism>
<dbReference type="NCBIfam" id="TIGR02532">
    <property type="entry name" value="IV_pilin_GFxxxE"/>
    <property type="match status" value="1"/>
</dbReference>
<dbReference type="PROSITE" id="PS00409">
    <property type="entry name" value="PROKAR_NTER_METHYL"/>
    <property type="match status" value="1"/>
</dbReference>
<keyword evidence="1" id="KW-0812">Transmembrane</keyword>
<dbReference type="AlphaFoldDB" id="A0A5D3WNM1"/>
<name>A0A5D3WNM1_9BACT</name>
<evidence type="ECO:0000313" key="2">
    <source>
        <dbReference type="EMBL" id="TYO99933.1"/>
    </source>
</evidence>
<evidence type="ECO:0000313" key="3">
    <source>
        <dbReference type="Proteomes" id="UP000324159"/>
    </source>
</evidence>
<feature type="transmembrane region" description="Helical" evidence="1">
    <location>
        <begin position="12"/>
        <end position="32"/>
    </location>
</feature>
<keyword evidence="1" id="KW-0472">Membrane</keyword>